<dbReference type="AlphaFoldDB" id="A0A813N8G3"/>
<accession>A0A813N8G3</accession>
<dbReference type="EMBL" id="CAJNOC010000241">
    <property type="protein sequence ID" value="CAF0731929.1"/>
    <property type="molecule type" value="Genomic_DNA"/>
</dbReference>
<evidence type="ECO:0000313" key="1">
    <source>
        <dbReference type="EMBL" id="CAF0731929.1"/>
    </source>
</evidence>
<dbReference type="Proteomes" id="UP000663879">
    <property type="component" value="Unassembled WGS sequence"/>
</dbReference>
<gene>
    <name evidence="1" type="ORF">OXX778_LOCUS2892</name>
</gene>
<reference evidence="1" key="1">
    <citation type="submission" date="2021-02" db="EMBL/GenBank/DDBJ databases">
        <authorList>
            <person name="Nowell W R."/>
        </authorList>
    </citation>
    <scope>NUCLEOTIDE SEQUENCE</scope>
    <source>
        <strain evidence="1">Ploen Becks lab</strain>
    </source>
</reference>
<dbReference type="OrthoDB" id="10361103at2759"/>
<name>A0A813N8G3_9BILA</name>
<comment type="caution">
    <text evidence="1">The sequence shown here is derived from an EMBL/GenBank/DDBJ whole genome shotgun (WGS) entry which is preliminary data.</text>
</comment>
<sequence>MESVDHRSYFKEMNKFNTDSLSGQISNPTDPMYKNTPMTKGFLSEYQHSFFYPTKERNKNDSAKPKLRDTFSFVNKSLIQDSFILENLSTRPSHESSQGHLKSSYKDDFNYYGNENVGRSIDDLHKIKGPYNSLNTYNKGYIRNFEEMNSGLVDNYSMTKGGALLQLRDGLQNSSQVNFSSQSKLPMGSRNHDLRSVWIPKKFEGRNMFASHIDSMIFPEKTEKDFDTDYYKNYDASVESKKVFEKAPYDKIDKSVQYVMNYESKYVPSVQWYPSQEKFSAPHQHNKDDIFDSKSIYQADFEAPLPSKTQKTTKPISGDEIQKNLEQLNQRRNEIDIILAKN</sequence>
<evidence type="ECO:0000313" key="2">
    <source>
        <dbReference type="Proteomes" id="UP000663879"/>
    </source>
</evidence>
<keyword evidence="2" id="KW-1185">Reference proteome</keyword>
<protein>
    <submittedName>
        <fullName evidence="1">Uncharacterized protein</fullName>
    </submittedName>
</protein>
<proteinExistence type="predicted"/>
<organism evidence="1 2">
    <name type="scientific">Brachionus calyciflorus</name>
    <dbReference type="NCBI Taxonomy" id="104777"/>
    <lineage>
        <taxon>Eukaryota</taxon>
        <taxon>Metazoa</taxon>
        <taxon>Spiralia</taxon>
        <taxon>Gnathifera</taxon>
        <taxon>Rotifera</taxon>
        <taxon>Eurotatoria</taxon>
        <taxon>Monogononta</taxon>
        <taxon>Pseudotrocha</taxon>
        <taxon>Ploima</taxon>
        <taxon>Brachionidae</taxon>
        <taxon>Brachionus</taxon>
    </lineage>
</organism>